<dbReference type="GO" id="GO:0005829">
    <property type="term" value="C:cytosol"/>
    <property type="evidence" value="ECO:0007669"/>
    <property type="project" value="TreeGrafter"/>
</dbReference>
<accession>A0A4R3M133</accession>
<dbReference type="AlphaFoldDB" id="A0A4R3M133"/>
<comment type="caution">
    <text evidence="9">The sequence shown here is derived from an EMBL/GenBank/DDBJ whole genome shotgun (WGS) entry which is preliminary data.</text>
</comment>
<evidence type="ECO:0000256" key="5">
    <source>
        <dbReference type="ARBA" id="ARBA00023239"/>
    </source>
</evidence>
<dbReference type="InterPro" id="IPR015424">
    <property type="entry name" value="PyrdxlP-dep_Trfase"/>
</dbReference>
<proteinExistence type="inferred from homology"/>
<comment type="similarity">
    <text evidence="2">Belongs to the threonine aldolase family.</text>
</comment>
<comment type="cofactor">
    <cofactor evidence="1">
        <name>pyridoxal 5'-phosphate</name>
        <dbReference type="ChEBI" id="CHEBI:597326"/>
    </cofactor>
</comment>
<keyword evidence="10" id="KW-1185">Reference proteome</keyword>
<organism evidence="9 10">
    <name type="scientific">Aquabacter spiritensis</name>
    <dbReference type="NCBI Taxonomy" id="933073"/>
    <lineage>
        <taxon>Bacteria</taxon>
        <taxon>Pseudomonadati</taxon>
        <taxon>Pseudomonadota</taxon>
        <taxon>Alphaproteobacteria</taxon>
        <taxon>Hyphomicrobiales</taxon>
        <taxon>Xanthobacteraceae</taxon>
        <taxon>Aquabacter</taxon>
    </lineage>
</organism>
<dbReference type="InterPro" id="IPR015422">
    <property type="entry name" value="PyrdxlP-dep_Trfase_small"/>
</dbReference>
<evidence type="ECO:0000313" key="9">
    <source>
        <dbReference type="EMBL" id="TCT06770.1"/>
    </source>
</evidence>
<sequence length="357" mass="37055">MPDAAALPPIRIDLGSDTSTRPSPGMRAAMASAPVGDEQMGEDPTTCALEARVAALLGQEQAMFLPSGTMCNQIALLVHCRPGDEIIAAHQAHIYGSEGAGAAALAGAFVRPIEAPEGIFDGAAVRSALRPLRARAPRSRVVVVEQTANRGGGAVWPLAAVADVADRAHEHGLAVHMDGARLLNAVVASGIAAQSFGRLCDSVWLDLTKGLGCPVGAVLAGPRDFITAAWTWKHRLGGAMRQSGILAAAGLYALDHNIERLAHDHAQARRLADLVVQIPGVTLRFPKVETNIVFIDLADTGCAAPAVLHALRAEGIRLSVEGPHLLRAVTHLDIGAADIAPTADALSAAVRRLSSAD</sequence>
<feature type="modified residue" description="N6-(pyridoxal phosphate)lysine" evidence="6">
    <location>
        <position position="209"/>
    </location>
</feature>
<evidence type="ECO:0000256" key="4">
    <source>
        <dbReference type="ARBA" id="ARBA00022898"/>
    </source>
</evidence>
<dbReference type="PIRSF" id="PIRSF017617">
    <property type="entry name" value="Thr_aldolase"/>
    <property type="match status" value="1"/>
</dbReference>
<keyword evidence="4" id="KW-0663">Pyridoxal phosphate</keyword>
<dbReference type="RefSeq" id="WP_132030245.1">
    <property type="nucleotide sequence ID" value="NZ_SMAI01000002.1"/>
</dbReference>
<evidence type="ECO:0000259" key="8">
    <source>
        <dbReference type="Pfam" id="PF01212"/>
    </source>
</evidence>
<name>A0A4R3M133_9HYPH</name>
<keyword evidence="5" id="KW-0456">Lyase</keyword>
<protein>
    <submittedName>
        <fullName evidence="9">L-threonine aldolase</fullName>
    </submittedName>
</protein>
<dbReference type="FunFam" id="3.40.640.10:FF:000030">
    <property type="entry name" value="Low-specificity L-threonine aldolase"/>
    <property type="match status" value="1"/>
</dbReference>
<dbReference type="NCBIfam" id="NF041359">
    <property type="entry name" value="GntG_guanitoxin"/>
    <property type="match status" value="1"/>
</dbReference>
<evidence type="ECO:0000256" key="3">
    <source>
        <dbReference type="ARBA" id="ARBA00011881"/>
    </source>
</evidence>
<dbReference type="EMBL" id="SMAI01000002">
    <property type="protein sequence ID" value="TCT06770.1"/>
    <property type="molecule type" value="Genomic_DNA"/>
</dbReference>
<evidence type="ECO:0000256" key="6">
    <source>
        <dbReference type="PIRSR" id="PIRSR017617-1"/>
    </source>
</evidence>
<feature type="domain" description="Aromatic amino acid beta-eliminating lyase/threonine aldolase" evidence="8">
    <location>
        <begin position="13"/>
        <end position="296"/>
    </location>
</feature>
<dbReference type="InterPro" id="IPR015421">
    <property type="entry name" value="PyrdxlP-dep_Trfase_major"/>
</dbReference>
<dbReference type="SUPFAM" id="SSF53383">
    <property type="entry name" value="PLP-dependent transferases"/>
    <property type="match status" value="1"/>
</dbReference>
<evidence type="ECO:0000256" key="2">
    <source>
        <dbReference type="ARBA" id="ARBA00006966"/>
    </source>
</evidence>
<reference evidence="9 10" key="1">
    <citation type="submission" date="2019-03" db="EMBL/GenBank/DDBJ databases">
        <title>Genomic Encyclopedia of Type Strains, Phase IV (KMG-IV): sequencing the most valuable type-strain genomes for metagenomic binning, comparative biology and taxonomic classification.</title>
        <authorList>
            <person name="Goeker M."/>
        </authorList>
    </citation>
    <scope>NUCLEOTIDE SEQUENCE [LARGE SCALE GENOMIC DNA]</scope>
    <source>
        <strain evidence="9 10">DSM 9035</strain>
    </source>
</reference>
<dbReference type="GO" id="GO:0006567">
    <property type="term" value="P:L-threonine catabolic process"/>
    <property type="evidence" value="ECO:0007669"/>
    <property type="project" value="TreeGrafter"/>
</dbReference>
<comment type="subunit">
    <text evidence="3">Homotetramer.</text>
</comment>
<dbReference type="OrthoDB" id="9774495at2"/>
<dbReference type="InterPro" id="IPR001597">
    <property type="entry name" value="ArAA_b-elim_lyase/Thr_aldolase"/>
</dbReference>
<dbReference type="GO" id="GO:0008732">
    <property type="term" value="F:L-allo-threonine aldolase activity"/>
    <property type="evidence" value="ECO:0007669"/>
    <property type="project" value="TreeGrafter"/>
</dbReference>
<dbReference type="GO" id="GO:0006545">
    <property type="term" value="P:glycine biosynthetic process"/>
    <property type="evidence" value="ECO:0007669"/>
    <property type="project" value="TreeGrafter"/>
</dbReference>
<dbReference type="Proteomes" id="UP000294664">
    <property type="component" value="Unassembled WGS sequence"/>
</dbReference>
<dbReference type="InterPro" id="IPR023603">
    <property type="entry name" value="Low_specificity_L-TA-like"/>
</dbReference>
<dbReference type="Gene3D" id="3.90.1150.10">
    <property type="entry name" value="Aspartate Aminotransferase, domain 1"/>
    <property type="match status" value="1"/>
</dbReference>
<evidence type="ECO:0000256" key="7">
    <source>
        <dbReference type="SAM" id="MobiDB-lite"/>
    </source>
</evidence>
<dbReference type="Pfam" id="PF01212">
    <property type="entry name" value="Beta_elim_lyase"/>
    <property type="match status" value="1"/>
</dbReference>
<dbReference type="PANTHER" id="PTHR48097:SF9">
    <property type="entry name" value="L-THREONINE ALDOLASE"/>
    <property type="match status" value="1"/>
</dbReference>
<dbReference type="PANTHER" id="PTHR48097">
    <property type="entry name" value="L-THREONINE ALDOLASE-RELATED"/>
    <property type="match status" value="1"/>
</dbReference>
<evidence type="ECO:0000313" key="10">
    <source>
        <dbReference type="Proteomes" id="UP000294664"/>
    </source>
</evidence>
<feature type="region of interest" description="Disordered" evidence="7">
    <location>
        <begin position="1"/>
        <end position="29"/>
    </location>
</feature>
<dbReference type="Gene3D" id="3.40.640.10">
    <property type="entry name" value="Type I PLP-dependent aspartate aminotransferase-like (Major domain)"/>
    <property type="match status" value="1"/>
</dbReference>
<gene>
    <name evidence="9" type="ORF">EDC64_102250</name>
</gene>
<evidence type="ECO:0000256" key="1">
    <source>
        <dbReference type="ARBA" id="ARBA00001933"/>
    </source>
</evidence>